<evidence type="ECO:0000256" key="2">
    <source>
        <dbReference type="SAM" id="Phobius"/>
    </source>
</evidence>
<reference evidence="3 4" key="1">
    <citation type="journal article" date="2019" name="Int. J. Syst. Evol. Microbiol.">
        <title>The Global Catalogue of Microorganisms (GCM) 10K type strain sequencing project: providing services to taxonomists for standard genome sequencing and annotation.</title>
        <authorList>
            <consortium name="The Broad Institute Genomics Platform"/>
            <consortium name="The Broad Institute Genome Sequencing Center for Infectious Disease"/>
            <person name="Wu L."/>
            <person name="Ma J."/>
        </authorList>
    </citation>
    <scope>NUCLEOTIDE SEQUENCE [LARGE SCALE GENOMIC DNA]</scope>
    <source>
        <strain evidence="3 4">JCM 16083</strain>
    </source>
</reference>
<sequence length="360" mass="41748">MLLNLHHKILGKKDPLTRKEIDDYLSGRLSQEEQHLIEEKLESSDFDNEAMEGFRNSGLTTEILQKRMDKHFLSPSNFIWIATTLSFFLVTALYFFITPTGTKELVSTITTDPTPVSQAPETAFIEEEEILSQEPAPEILPETTITNTNLQESNSQPKESESTEQYESYIPQLPPRQTHPLSLKPAQFDILLNYEKEIYLSELKFIDFRSIRTTPITTRGVFLSGTEAGYENRDSESSALPWETIEINYHDYLSKTAIYIKEGKWNLAIPRLEKILEQYPTDENGLFYLGFCYFQTHNYTEALPRFVASGESFRQNFYEESLWYSYLSNKKLGNTIKAEQLRIQIIEENGFYAKQAEMQK</sequence>
<evidence type="ECO:0000313" key="3">
    <source>
        <dbReference type="EMBL" id="GAA0874759.1"/>
    </source>
</evidence>
<keyword evidence="2" id="KW-0812">Transmembrane</keyword>
<proteinExistence type="predicted"/>
<feature type="transmembrane region" description="Helical" evidence="2">
    <location>
        <begin position="77"/>
        <end position="97"/>
    </location>
</feature>
<dbReference type="Proteomes" id="UP001501126">
    <property type="component" value="Unassembled WGS sequence"/>
</dbReference>
<evidence type="ECO:0000313" key="4">
    <source>
        <dbReference type="Proteomes" id="UP001501126"/>
    </source>
</evidence>
<organism evidence="3 4">
    <name type="scientific">Wandonia haliotis</name>
    <dbReference type="NCBI Taxonomy" id="574963"/>
    <lineage>
        <taxon>Bacteria</taxon>
        <taxon>Pseudomonadati</taxon>
        <taxon>Bacteroidota</taxon>
        <taxon>Flavobacteriia</taxon>
        <taxon>Flavobacteriales</taxon>
        <taxon>Crocinitomicaceae</taxon>
        <taxon>Wandonia</taxon>
    </lineage>
</organism>
<gene>
    <name evidence="3" type="ORF">GCM10009118_11670</name>
</gene>
<dbReference type="SUPFAM" id="SSF48452">
    <property type="entry name" value="TPR-like"/>
    <property type="match status" value="1"/>
</dbReference>
<evidence type="ECO:0008006" key="5">
    <source>
        <dbReference type="Google" id="ProtNLM"/>
    </source>
</evidence>
<protein>
    <recommendedName>
        <fullName evidence="5">Tetratricopeptide repeat protein</fullName>
    </recommendedName>
</protein>
<accession>A0ABN1MPG8</accession>
<keyword evidence="2" id="KW-0472">Membrane</keyword>
<dbReference type="InterPro" id="IPR011990">
    <property type="entry name" value="TPR-like_helical_dom_sf"/>
</dbReference>
<evidence type="ECO:0000256" key="1">
    <source>
        <dbReference type="SAM" id="MobiDB-lite"/>
    </source>
</evidence>
<dbReference type="EMBL" id="BAAAFH010000003">
    <property type="protein sequence ID" value="GAA0874759.1"/>
    <property type="molecule type" value="Genomic_DNA"/>
</dbReference>
<feature type="compositionally biased region" description="Polar residues" evidence="1">
    <location>
        <begin position="144"/>
        <end position="157"/>
    </location>
</feature>
<comment type="caution">
    <text evidence="3">The sequence shown here is derived from an EMBL/GenBank/DDBJ whole genome shotgun (WGS) entry which is preliminary data.</text>
</comment>
<dbReference type="RefSeq" id="WP_343785666.1">
    <property type="nucleotide sequence ID" value="NZ_BAAAFH010000003.1"/>
</dbReference>
<keyword evidence="2" id="KW-1133">Transmembrane helix</keyword>
<feature type="region of interest" description="Disordered" evidence="1">
    <location>
        <begin position="144"/>
        <end position="167"/>
    </location>
</feature>
<dbReference type="Gene3D" id="1.25.40.10">
    <property type="entry name" value="Tetratricopeptide repeat domain"/>
    <property type="match status" value="1"/>
</dbReference>
<name>A0ABN1MPG8_9FLAO</name>
<keyword evidence="4" id="KW-1185">Reference proteome</keyword>